<reference evidence="3" key="1">
    <citation type="journal article" date="2018" name="DNA Res.">
        <title>Multiple hybrid de novo genome assembly of finger millet, an orphan allotetraploid crop.</title>
        <authorList>
            <person name="Hatakeyama M."/>
            <person name="Aluri S."/>
            <person name="Balachadran M.T."/>
            <person name="Sivarajan S.R."/>
            <person name="Patrignani A."/>
            <person name="Gruter S."/>
            <person name="Poveda L."/>
            <person name="Shimizu-Inatsugi R."/>
            <person name="Baeten J."/>
            <person name="Francoijs K.J."/>
            <person name="Nataraja K.N."/>
            <person name="Reddy Y.A.N."/>
            <person name="Phadnis S."/>
            <person name="Ravikumar R.L."/>
            <person name="Schlapbach R."/>
            <person name="Sreeman S.M."/>
            <person name="Shimizu K.K."/>
        </authorList>
    </citation>
    <scope>NUCLEOTIDE SEQUENCE</scope>
</reference>
<comment type="caution">
    <text evidence="3">The sequence shown here is derived from an EMBL/GenBank/DDBJ whole genome shotgun (WGS) entry which is preliminary data.</text>
</comment>
<evidence type="ECO:0000256" key="1">
    <source>
        <dbReference type="SAM" id="MobiDB-lite"/>
    </source>
</evidence>
<name>A0AAV5BWN9_ELECO</name>
<evidence type="ECO:0000259" key="2">
    <source>
        <dbReference type="Pfam" id="PF07576"/>
    </source>
</evidence>
<dbReference type="InterPro" id="IPR011422">
    <property type="entry name" value="BRAP2/ETP1_RRM"/>
</dbReference>
<dbReference type="GO" id="GO:0005737">
    <property type="term" value="C:cytoplasm"/>
    <property type="evidence" value="ECO:0007669"/>
    <property type="project" value="TreeGrafter"/>
</dbReference>
<dbReference type="AlphaFoldDB" id="A0AAV5BWN9"/>
<dbReference type="GO" id="GO:0061630">
    <property type="term" value="F:ubiquitin protein ligase activity"/>
    <property type="evidence" value="ECO:0007669"/>
    <property type="project" value="TreeGrafter"/>
</dbReference>
<evidence type="ECO:0000313" key="3">
    <source>
        <dbReference type="EMBL" id="GJM90407.1"/>
    </source>
</evidence>
<keyword evidence="4" id="KW-1185">Reference proteome</keyword>
<feature type="region of interest" description="Disordered" evidence="1">
    <location>
        <begin position="1"/>
        <end position="54"/>
    </location>
</feature>
<organism evidence="3 4">
    <name type="scientific">Eleusine coracana subsp. coracana</name>
    <dbReference type="NCBI Taxonomy" id="191504"/>
    <lineage>
        <taxon>Eukaryota</taxon>
        <taxon>Viridiplantae</taxon>
        <taxon>Streptophyta</taxon>
        <taxon>Embryophyta</taxon>
        <taxon>Tracheophyta</taxon>
        <taxon>Spermatophyta</taxon>
        <taxon>Magnoliopsida</taxon>
        <taxon>Liliopsida</taxon>
        <taxon>Poales</taxon>
        <taxon>Poaceae</taxon>
        <taxon>PACMAD clade</taxon>
        <taxon>Chloridoideae</taxon>
        <taxon>Cynodonteae</taxon>
        <taxon>Eleusininae</taxon>
        <taxon>Eleusine</taxon>
    </lineage>
</organism>
<dbReference type="EMBL" id="BQKI01000003">
    <property type="protein sequence ID" value="GJM90407.1"/>
    <property type="molecule type" value="Genomic_DNA"/>
</dbReference>
<accession>A0AAV5BWN9</accession>
<reference evidence="3" key="2">
    <citation type="submission" date="2021-12" db="EMBL/GenBank/DDBJ databases">
        <title>Resequencing data analysis of finger millet.</title>
        <authorList>
            <person name="Hatakeyama M."/>
            <person name="Aluri S."/>
            <person name="Balachadran M.T."/>
            <person name="Sivarajan S.R."/>
            <person name="Poveda L."/>
            <person name="Shimizu-Inatsugi R."/>
            <person name="Schlapbach R."/>
            <person name="Sreeman S.M."/>
            <person name="Shimizu K.K."/>
        </authorList>
    </citation>
    <scope>NUCLEOTIDE SEQUENCE</scope>
</reference>
<dbReference type="PANTHER" id="PTHR24007:SF7">
    <property type="entry name" value="BRCA1-ASSOCIATED PROTEIN"/>
    <property type="match status" value="1"/>
</dbReference>
<sequence>MATAGKPAASRPLPTEHSSARSLDSVHFSSGNPRIEEARGVVPPPPRPTHRVLLVRPPGRKPQVCVLAVPNHMTYADFCRFCGAFVPHTLEMRIVRIDETEDQYSVLIKFDTQRSTDNFYKHFNGKQFSSLEVSGLFLFCLILRCIFP</sequence>
<feature type="domain" description="BRCA1-associated 2/ETP1 RRM" evidence="2">
    <location>
        <begin position="57"/>
        <end position="133"/>
    </location>
</feature>
<dbReference type="GO" id="GO:0007265">
    <property type="term" value="P:Ras protein signal transduction"/>
    <property type="evidence" value="ECO:0007669"/>
    <property type="project" value="TreeGrafter"/>
</dbReference>
<protein>
    <recommendedName>
        <fullName evidence="2">BRCA1-associated 2/ETP1 RRM domain-containing protein</fullName>
    </recommendedName>
</protein>
<dbReference type="GO" id="GO:0016567">
    <property type="term" value="P:protein ubiquitination"/>
    <property type="evidence" value="ECO:0007669"/>
    <property type="project" value="TreeGrafter"/>
</dbReference>
<dbReference type="PANTHER" id="PTHR24007">
    <property type="entry name" value="BRCA1-ASSOCIATED PROTEIN"/>
    <property type="match status" value="1"/>
</dbReference>
<dbReference type="Pfam" id="PF07576">
    <property type="entry name" value="BRAP2"/>
    <property type="match status" value="1"/>
</dbReference>
<evidence type="ECO:0000313" key="4">
    <source>
        <dbReference type="Proteomes" id="UP001054889"/>
    </source>
</evidence>
<dbReference type="Proteomes" id="UP001054889">
    <property type="component" value="Unassembled WGS sequence"/>
</dbReference>
<gene>
    <name evidence="3" type="primary">ga06684</name>
    <name evidence="3" type="ORF">PR202_ga06684</name>
</gene>
<proteinExistence type="predicted"/>
<feature type="compositionally biased region" description="Polar residues" evidence="1">
    <location>
        <begin position="16"/>
        <end position="32"/>
    </location>
</feature>